<comment type="caution">
    <text evidence="4">The sequence shown here is derived from an EMBL/GenBank/DDBJ whole genome shotgun (WGS) entry which is preliminary data.</text>
</comment>
<protein>
    <submittedName>
        <fullName evidence="4">SDR family NAD(P)-dependent oxidoreductase</fullName>
    </submittedName>
</protein>
<comment type="similarity">
    <text evidence="1">Belongs to the short-chain dehydrogenases/reductases (SDR) family.</text>
</comment>
<dbReference type="SUPFAM" id="SSF51735">
    <property type="entry name" value="NAD(P)-binding Rossmann-fold domains"/>
    <property type="match status" value="1"/>
</dbReference>
<dbReference type="Pfam" id="PF00106">
    <property type="entry name" value="adh_short"/>
    <property type="match status" value="1"/>
</dbReference>
<evidence type="ECO:0000313" key="4">
    <source>
        <dbReference type="EMBL" id="TMJ11079.1"/>
    </source>
</evidence>
<dbReference type="PANTHER" id="PTHR43669">
    <property type="entry name" value="5-KETO-D-GLUCONATE 5-REDUCTASE"/>
    <property type="match status" value="1"/>
</dbReference>
<proteinExistence type="inferred from homology"/>
<dbReference type="PANTHER" id="PTHR43669:SF14">
    <property type="entry name" value="OXIDOREDUCTASE"/>
    <property type="match status" value="1"/>
</dbReference>
<feature type="region of interest" description="Disordered" evidence="3">
    <location>
        <begin position="103"/>
        <end position="124"/>
    </location>
</feature>
<dbReference type="GO" id="GO:0016491">
    <property type="term" value="F:oxidoreductase activity"/>
    <property type="evidence" value="ECO:0007669"/>
    <property type="project" value="UniProtKB-KW"/>
</dbReference>
<dbReference type="InterPro" id="IPR036291">
    <property type="entry name" value="NAD(P)-bd_dom_sf"/>
</dbReference>
<accession>A0A537LST2</accession>
<sequence length="124" mass="13416">MNDAEFPVAGSHRTRCAAEDRLYGGPLGGGTKGFMRNSWLGLNGRTALITGGARGIGHAIARRFLEAGSQIIVIDRNRETAEIVKSLRAEIADPPNAWSFVARRGPSARYRHPKRRGQHPSVGA</sequence>
<dbReference type="EMBL" id="VBAM01000250">
    <property type="protein sequence ID" value="TMJ11079.1"/>
    <property type="molecule type" value="Genomic_DNA"/>
</dbReference>
<evidence type="ECO:0000313" key="5">
    <source>
        <dbReference type="Proteomes" id="UP000320393"/>
    </source>
</evidence>
<gene>
    <name evidence="4" type="ORF">E6H02_07240</name>
</gene>
<dbReference type="AlphaFoldDB" id="A0A537LST2"/>
<keyword evidence="2" id="KW-0560">Oxidoreductase</keyword>
<evidence type="ECO:0000256" key="1">
    <source>
        <dbReference type="ARBA" id="ARBA00006484"/>
    </source>
</evidence>
<name>A0A537LST2_9BACT</name>
<evidence type="ECO:0000256" key="2">
    <source>
        <dbReference type="ARBA" id="ARBA00023002"/>
    </source>
</evidence>
<reference evidence="4 5" key="1">
    <citation type="journal article" date="2019" name="Nat. Microbiol.">
        <title>Mediterranean grassland soil C-N compound turnover is dependent on rainfall and depth, and is mediated by genomically divergent microorganisms.</title>
        <authorList>
            <person name="Diamond S."/>
            <person name="Andeer P.F."/>
            <person name="Li Z."/>
            <person name="Crits-Christoph A."/>
            <person name="Burstein D."/>
            <person name="Anantharaman K."/>
            <person name="Lane K.R."/>
            <person name="Thomas B.C."/>
            <person name="Pan C."/>
            <person name="Northen T.R."/>
            <person name="Banfield J.F."/>
        </authorList>
    </citation>
    <scope>NUCLEOTIDE SEQUENCE [LARGE SCALE GENOMIC DNA]</scope>
    <source>
        <strain evidence="4">NP_5</strain>
    </source>
</reference>
<dbReference type="InterPro" id="IPR002347">
    <property type="entry name" value="SDR_fam"/>
</dbReference>
<feature type="compositionally biased region" description="Basic residues" evidence="3">
    <location>
        <begin position="109"/>
        <end position="118"/>
    </location>
</feature>
<evidence type="ECO:0000256" key="3">
    <source>
        <dbReference type="SAM" id="MobiDB-lite"/>
    </source>
</evidence>
<dbReference type="Gene3D" id="3.40.50.720">
    <property type="entry name" value="NAD(P)-binding Rossmann-like Domain"/>
    <property type="match status" value="1"/>
</dbReference>
<dbReference type="Proteomes" id="UP000320393">
    <property type="component" value="Unassembled WGS sequence"/>
</dbReference>
<organism evidence="4 5">
    <name type="scientific">Candidatus Segetimicrobium genomatis</name>
    <dbReference type="NCBI Taxonomy" id="2569760"/>
    <lineage>
        <taxon>Bacteria</taxon>
        <taxon>Bacillati</taxon>
        <taxon>Candidatus Sysuimicrobiota</taxon>
        <taxon>Candidatus Sysuimicrobiia</taxon>
        <taxon>Candidatus Sysuimicrobiales</taxon>
        <taxon>Candidatus Segetimicrobiaceae</taxon>
        <taxon>Candidatus Segetimicrobium</taxon>
    </lineage>
</organism>